<proteinExistence type="predicted"/>
<protein>
    <recommendedName>
        <fullName evidence="2">DNA replication factor RFC1 C-terminal domain-containing protein</fullName>
    </recommendedName>
</protein>
<evidence type="ECO:0000313" key="4">
    <source>
        <dbReference type="EMBL" id="CAE0064925.1"/>
    </source>
</evidence>
<feature type="domain" description="DNA replication factor RFC1 C-terminal" evidence="2">
    <location>
        <begin position="2"/>
        <end position="74"/>
    </location>
</feature>
<dbReference type="EMBL" id="HBHW01042661">
    <property type="protein sequence ID" value="CAE0064929.1"/>
    <property type="molecule type" value="Transcribed_RNA"/>
</dbReference>
<gene>
    <name evidence="3" type="ORF">RMAR00112_LOCUS32992</name>
    <name evidence="4" type="ORF">RMAR00112_LOCUS32997</name>
    <name evidence="5" type="ORF">RMAR00112_LOCUS33001</name>
</gene>
<evidence type="ECO:0000259" key="2">
    <source>
        <dbReference type="Pfam" id="PF08519"/>
    </source>
</evidence>
<dbReference type="InterPro" id="IPR013725">
    <property type="entry name" value="DNA_replication_fac_RFC1_C"/>
</dbReference>
<dbReference type="GO" id="GO:0005663">
    <property type="term" value="C:DNA replication factor C complex"/>
    <property type="evidence" value="ECO:0007669"/>
    <property type="project" value="InterPro"/>
</dbReference>
<organism evidence="4">
    <name type="scientific">Rhodosorus marinus</name>
    <dbReference type="NCBI Taxonomy" id="101924"/>
    <lineage>
        <taxon>Eukaryota</taxon>
        <taxon>Rhodophyta</taxon>
        <taxon>Stylonematophyceae</taxon>
        <taxon>Stylonematales</taxon>
        <taxon>Stylonemataceae</taxon>
        <taxon>Rhodosorus</taxon>
    </lineage>
</organism>
<dbReference type="AlphaFoldDB" id="A0A7S3A8D9"/>
<name>A0A7S3A8D9_9RHOD</name>
<dbReference type="GO" id="GO:0003689">
    <property type="term" value="F:DNA clamp loader activity"/>
    <property type="evidence" value="ECO:0007669"/>
    <property type="project" value="InterPro"/>
</dbReference>
<evidence type="ECO:0000256" key="1">
    <source>
        <dbReference type="ARBA" id="ARBA00022705"/>
    </source>
</evidence>
<dbReference type="GO" id="GO:0003677">
    <property type="term" value="F:DNA binding"/>
    <property type="evidence" value="ECO:0007669"/>
    <property type="project" value="InterPro"/>
</dbReference>
<reference evidence="4" key="1">
    <citation type="submission" date="2021-01" db="EMBL/GenBank/DDBJ databases">
        <authorList>
            <person name="Corre E."/>
            <person name="Pelletier E."/>
            <person name="Niang G."/>
            <person name="Scheremetjew M."/>
            <person name="Finn R."/>
            <person name="Kale V."/>
            <person name="Holt S."/>
            <person name="Cochrane G."/>
            <person name="Meng A."/>
            <person name="Brown T."/>
            <person name="Cohen L."/>
        </authorList>
    </citation>
    <scope>NUCLEOTIDE SEQUENCE</scope>
    <source>
        <strain evidence="4">CCMP 769</strain>
    </source>
</reference>
<evidence type="ECO:0000313" key="5">
    <source>
        <dbReference type="EMBL" id="CAE0064929.1"/>
    </source>
</evidence>
<dbReference type="EMBL" id="HBHW01042651">
    <property type="protein sequence ID" value="CAE0064920.1"/>
    <property type="molecule type" value="Transcribed_RNA"/>
</dbReference>
<dbReference type="SUPFAM" id="SSF48019">
    <property type="entry name" value="post-AAA+ oligomerization domain-like"/>
    <property type="match status" value="1"/>
</dbReference>
<dbReference type="InterPro" id="IPR008921">
    <property type="entry name" value="DNA_pol3_clamp-load_cplx_C"/>
</dbReference>
<dbReference type="GO" id="GO:0005524">
    <property type="term" value="F:ATP binding"/>
    <property type="evidence" value="ECO:0007669"/>
    <property type="project" value="InterPro"/>
</dbReference>
<sequence>MGRPNFPSWLGKMSSERKSVRLAQEIDMHIKTRVNTDWKLLLLDYAPCLRSHLSLPMIRNGKEGVQTVIDLLDESVDKLRVNRTMQVSLFLKRVWGLWFLLGSCAGTTSPMWIGRQY</sequence>
<keyword evidence="1" id="KW-0235">DNA replication</keyword>
<dbReference type="GO" id="GO:0006260">
    <property type="term" value="P:DNA replication"/>
    <property type="evidence" value="ECO:0007669"/>
    <property type="project" value="UniProtKB-KW"/>
</dbReference>
<evidence type="ECO:0000313" key="3">
    <source>
        <dbReference type="EMBL" id="CAE0064920.1"/>
    </source>
</evidence>
<dbReference type="EMBL" id="HBHW01042657">
    <property type="protein sequence ID" value="CAE0064925.1"/>
    <property type="molecule type" value="Transcribed_RNA"/>
</dbReference>
<accession>A0A7S3A8D9</accession>
<dbReference type="Pfam" id="PF08519">
    <property type="entry name" value="RFC1"/>
    <property type="match status" value="1"/>
</dbReference>